<dbReference type="PROSITE" id="PS00018">
    <property type="entry name" value="EF_HAND_1"/>
    <property type="match status" value="4"/>
</dbReference>
<evidence type="ECO:0000313" key="6">
    <source>
        <dbReference type="EMBL" id="KAG5181694.1"/>
    </source>
</evidence>
<keyword evidence="3" id="KW-0677">Repeat</keyword>
<accession>A0A835YVF8</accession>
<dbReference type="Proteomes" id="UP000664859">
    <property type="component" value="Unassembled WGS sequence"/>
</dbReference>
<keyword evidence="4" id="KW-0106">Calcium</keyword>
<dbReference type="AlphaFoldDB" id="A0A835YVF8"/>
<evidence type="ECO:0000259" key="5">
    <source>
        <dbReference type="PROSITE" id="PS50222"/>
    </source>
</evidence>
<evidence type="ECO:0000256" key="4">
    <source>
        <dbReference type="ARBA" id="ARBA00022837"/>
    </source>
</evidence>
<feature type="domain" description="EF-hand" evidence="5">
    <location>
        <begin position="47"/>
        <end position="82"/>
    </location>
</feature>
<dbReference type="SUPFAM" id="SSF47473">
    <property type="entry name" value="EF-hand"/>
    <property type="match status" value="1"/>
</dbReference>
<proteinExistence type="inferred from homology"/>
<evidence type="ECO:0000256" key="2">
    <source>
        <dbReference type="ARBA" id="ARBA00020786"/>
    </source>
</evidence>
<dbReference type="FunFam" id="1.10.238.10:FF:000178">
    <property type="entry name" value="Calmodulin-2 A"/>
    <property type="match status" value="1"/>
</dbReference>
<gene>
    <name evidence="6" type="ORF">JKP88DRAFT_270024</name>
</gene>
<name>A0A835YVF8_9STRA</name>
<dbReference type="InterPro" id="IPR011992">
    <property type="entry name" value="EF-hand-dom_pair"/>
</dbReference>
<dbReference type="OrthoDB" id="195574at2759"/>
<evidence type="ECO:0000256" key="1">
    <source>
        <dbReference type="ARBA" id="ARBA00005253"/>
    </source>
</evidence>
<feature type="domain" description="EF-hand" evidence="5">
    <location>
        <begin position="11"/>
        <end position="46"/>
    </location>
</feature>
<evidence type="ECO:0000256" key="3">
    <source>
        <dbReference type="ARBA" id="ARBA00022737"/>
    </source>
</evidence>
<dbReference type="InterPro" id="IPR018247">
    <property type="entry name" value="EF_Hand_1_Ca_BS"/>
</dbReference>
<dbReference type="Pfam" id="PF13499">
    <property type="entry name" value="EF-hand_7"/>
    <property type="match status" value="2"/>
</dbReference>
<sequence>MLAAARALTKEEVEDYEEAFKNFDKDGNGEIDLKELGIVMRSLGYSPTDKQLRDMLKQADDDGNGVITFNEFVEMMRRCELSTDFEMEIKGAFEFFDKDGDGDITSEELASVMRGLGANLSDQEIALLVKEADKNGDGAISLHEFTTFLYS</sequence>
<evidence type="ECO:0000313" key="7">
    <source>
        <dbReference type="Proteomes" id="UP000664859"/>
    </source>
</evidence>
<dbReference type="Gene3D" id="1.10.238.10">
    <property type="entry name" value="EF-hand"/>
    <property type="match status" value="2"/>
</dbReference>
<dbReference type="EMBL" id="JAFCMP010000301">
    <property type="protein sequence ID" value="KAG5181694.1"/>
    <property type="molecule type" value="Genomic_DNA"/>
</dbReference>
<dbReference type="InterPro" id="IPR050230">
    <property type="entry name" value="CALM/Myosin/TropC-like"/>
</dbReference>
<comment type="similarity">
    <text evidence="1">Belongs to the centrin family.</text>
</comment>
<dbReference type="GO" id="GO:0016460">
    <property type="term" value="C:myosin II complex"/>
    <property type="evidence" value="ECO:0007669"/>
    <property type="project" value="TreeGrafter"/>
</dbReference>
<protein>
    <recommendedName>
        <fullName evidence="2">Calmodulin</fullName>
    </recommendedName>
</protein>
<feature type="domain" description="EF-hand" evidence="5">
    <location>
        <begin position="120"/>
        <end position="151"/>
    </location>
</feature>
<feature type="domain" description="EF-hand" evidence="5">
    <location>
        <begin position="84"/>
        <end position="119"/>
    </location>
</feature>
<reference evidence="6" key="1">
    <citation type="submission" date="2021-02" db="EMBL/GenBank/DDBJ databases">
        <title>First Annotated Genome of the Yellow-green Alga Tribonema minus.</title>
        <authorList>
            <person name="Mahan K.M."/>
        </authorList>
    </citation>
    <scope>NUCLEOTIDE SEQUENCE</scope>
    <source>
        <strain evidence="6">UTEX B ZZ1240</strain>
    </source>
</reference>
<dbReference type="PANTHER" id="PTHR23048">
    <property type="entry name" value="MYOSIN LIGHT CHAIN 1, 3"/>
    <property type="match status" value="1"/>
</dbReference>
<dbReference type="SMART" id="SM00054">
    <property type="entry name" value="EFh"/>
    <property type="match status" value="4"/>
</dbReference>
<dbReference type="PROSITE" id="PS50222">
    <property type="entry name" value="EF_HAND_2"/>
    <property type="match status" value="4"/>
</dbReference>
<dbReference type="InterPro" id="IPR002048">
    <property type="entry name" value="EF_hand_dom"/>
</dbReference>
<comment type="caution">
    <text evidence="6">The sequence shown here is derived from an EMBL/GenBank/DDBJ whole genome shotgun (WGS) entry which is preliminary data.</text>
</comment>
<keyword evidence="7" id="KW-1185">Reference proteome</keyword>
<organism evidence="6 7">
    <name type="scientific">Tribonema minus</name>
    <dbReference type="NCBI Taxonomy" id="303371"/>
    <lineage>
        <taxon>Eukaryota</taxon>
        <taxon>Sar</taxon>
        <taxon>Stramenopiles</taxon>
        <taxon>Ochrophyta</taxon>
        <taxon>PX clade</taxon>
        <taxon>Xanthophyceae</taxon>
        <taxon>Tribonematales</taxon>
        <taxon>Tribonemataceae</taxon>
        <taxon>Tribonema</taxon>
    </lineage>
</organism>
<dbReference type="GO" id="GO:0005509">
    <property type="term" value="F:calcium ion binding"/>
    <property type="evidence" value="ECO:0007669"/>
    <property type="project" value="InterPro"/>
</dbReference>
<dbReference type="PANTHER" id="PTHR23048:SF0">
    <property type="entry name" value="CALMODULIN LIKE 3"/>
    <property type="match status" value="1"/>
</dbReference>